<comment type="caution">
    <text evidence="3">The sequence shown here is derived from an EMBL/GenBank/DDBJ whole genome shotgun (WGS) entry which is preliminary data.</text>
</comment>
<dbReference type="PIRSF" id="PIRSF002070">
    <property type="entry name" value="SSB"/>
    <property type="match status" value="1"/>
</dbReference>
<evidence type="ECO:0000256" key="2">
    <source>
        <dbReference type="PIRNR" id="PIRNR002070"/>
    </source>
</evidence>
<dbReference type="InterPro" id="IPR011344">
    <property type="entry name" value="ssDNA-bd"/>
</dbReference>
<keyword evidence="1 2" id="KW-0238">DNA-binding</keyword>
<dbReference type="SUPFAM" id="SSF50249">
    <property type="entry name" value="Nucleic acid-binding proteins"/>
    <property type="match status" value="1"/>
</dbReference>
<dbReference type="Gene3D" id="2.40.50.140">
    <property type="entry name" value="Nucleic acid-binding proteins"/>
    <property type="match status" value="1"/>
</dbReference>
<accession>A0A9D9IBX3</accession>
<dbReference type="AlphaFoldDB" id="A0A9D9IBX3"/>
<dbReference type="Proteomes" id="UP000810292">
    <property type="component" value="Unassembled WGS sequence"/>
</dbReference>
<dbReference type="GO" id="GO:0006260">
    <property type="term" value="P:DNA replication"/>
    <property type="evidence" value="ECO:0007669"/>
    <property type="project" value="InterPro"/>
</dbReference>
<evidence type="ECO:0000313" key="4">
    <source>
        <dbReference type="Proteomes" id="UP000810292"/>
    </source>
</evidence>
<protein>
    <recommendedName>
        <fullName evidence="2">Single-stranded DNA-binding protein</fullName>
    </recommendedName>
</protein>
<dbReference type="EMBL" id="JADIMF010000071">
    <property type="protein sequence ID" value="MBO8469014.1"/>
    <property type="molecule type" value="Genomic_DNA"/>
</dbReference>
<evidence type="ECO:0000256" key="1">
    <source>
        <dbReference type="ARBA" id="ARBA00023125"/>
    </source>
</evidence>
<dbReference type="InterPro" id="IPR012340">
    <property type="entry name" value="NA-bd_OB-fold"/>
</dbReference>
<dbReference type="CDD" id="cd04496">
    <property type="entry name" value="SSB_OBF"/>
    <property type="match status" value="1"/>
</dbReference>
<proteinExistence type="predicted"/>
<organism evidence="3 4">
    <name type="scientific">Candidatus Ornithospirochaeta stercoravium</name>
    <dbReference type="NCBI Taxonomy" id="2840897"/>
    <lineage>
        <taxon>Bacteria</taxon>
        <taxon>Pseudomonadati</taxon>
        <taxon>Spirochaetota</taxon>
        <taxon>Spirochaetia</taxon>
        <taxon>Spirochaetales</taxon>
        <taxon>Spirochaetaceae</taxon>
        <taxon>Spirochaetaceae incertae sedis</taxon>
        <taxon>Candidatus Ornithospirochaeta</taxon>
    </lineage>
</organism>
<dbReference type="InterPro" id="IPR000424">
    <property type="entry name" value="Primosome_PriB/ssb"/>
</dbReference>
<name>A0A9D9IBX3_9SPIO</name>
<gene>
    <name evidence="3" type="ORF">IAA72_04425</name>
</gene>
<reference evidence="3" key="1">
    <citation type="submission" date="2020-10" db="EMBL/GenBank/DDBJ databases">
        <authorList>
            <person name="Gilroy R."/>
        </authorList>
    </citation>
    <scope>NUCLEOTIDE SEQUENCE</scope>
    <source>
        <strain evidence="3">14700</strain>
    </source>
</reference>
<dbReference type="PROSITE" id="PS50935">
    <property type="entry name" value="SSB"/>
    <property type="match status" value="1"/>
</dbReference>
<evidence type="ECO:0000313" key="3">
    <source>
        <dbReference type="EMBL" id="MBO8469014.1"/>
    </source>
</evidence>
<dbReference type="GO" id="GO:0003697">
    <property type="term" value="F:single-stranded DNA binding"/>
    <property type="evidence" value="ECO:0007669"/>
    <property type="project" value="InterPro"/>
</dbReference>
<dbReference type="Pfam" id="PF00436">
    <property type="entry name" value="SSB"/>
    <property type="match status" value="1"/>
</dbReference>
<sequence>MNHLNSVLLEGVLVDNPKLIPLVDPPNGIRLVKFDVASDRFYVNREGVKAVETVFIPVQCWGSLGEKCLEKMKKGMTCRTVGRLRLSRWMASDGTSRKSIEIVAQHLEFKAPRSRSVNPEILEDKNNEADSAGEPEVLYTF</sequence>
<reference evidence="3" key="2">
    <citation type="journal article" date="2021" name="PeerJ">
        <title>Extensive microbial diversity within the chicken gut microbiome revealed by metagenomics and culture.</title>
        <authorList>
            <person name="Gilroy R."/>
            <person name="Ravi A."/>
            <person name="Getino M."/>
            <person name="Pursley I."/>
            <person name="Horton D.L."/>
            <person name="Alikhan N.F."/>
            <person name="Baker D."/>
            <person name="Gharbi K."/>
            <person name="Hall N."/>
            <person name="Watson M."/>
            <person name="Adriaenssens E.M."/>
            <person name="Foster-Nyarko E."/>
            <person name="Jarju S."/>
            <person name="Secka A."/>
            <person name="Antonio M."/>
            <person name="Oren A."/>
            <person name="Chaudhuri R.R."/>
            <person name="La Ragione R."/>
            <person name="Hildebrand F."/>
            <person name="Pallen M.J."/>
        </authorList>
    </citation>
    <scope>NUCLEOTIDE SEQUENCE</scope>
    <source>
        <strain evidence="3">14700</strain>
    </source>
</reference>